<gene>
    <name evidence="2" type="ORF">ACFFTO_17880</name>
</gene>
<sequence length="211" mass="23706">MMIEQSVGLPGYVFEDLLQSGKSVRVGMRCSDLEGLGRWLLDAQPLLKAGVAWYLPSYTTFSYRRSWRGEECEVEPELPTSAIDFLVRDRRAVNASGVEPIKSQLVRPVLRVELPFIEGVGLRQFSKITMGEFNSFSAFRDFLRLSFLEMDESLNAVQSERELVKLGLQIKDRVRSAHAEMHKVRRKRAVAVTGAVVGSVGAVLVAVYDPR</sequence>
<organism evidence="2 3">
    <name type="scientific">Amycolatopsis plumensis</name>
    <dbReference type="NCBI Taxonomy" id="236508"/>
    <lineage>
        <taxon>Bacteria</taxon>
        <taxon>Bacillati</taxon>
        <taxon>Actinomycetota</taxon>
        <taxon>Actinomycetes</taxon>
        <taxon>Pseudonocardiales</taxon>
        <taxon>Pseudonocardiaceae</taxon>
        <taxon>Amycolatopsis</taxon>
    </lineage>
</organism>
<comment type="caution">
    <text evidence="2">The sequence shown here is derived from an EMBL/GenBank/DDBJ whole genome shotgun (WGS) entry which is preliminary data.</text>
</comment>
<keyword evidence="3" id="KW-1185">Reference proteome</keyword>
<keyword evidence="1" id="KW-0472">Membrane</keyword>
<proteinExistence type="predicted"/>
<evidence type="ECO:0000313" key="3">
    <source>
        <dbReference type="Proteomes" id="UP001589535"/>
    </source>
</evidence>
<dbReference type="EMBL" id="JBHMBK010000012">
    <property type="protein sequence ID" value="MFB9686069.1"/>
    <property type="molecule type" value="Genomic_DNA"/>
</dbReference>
<feature type="transmembrane region" description="Helical" evidence="1">
    <location>
        <begin position="189"/>
        <end position="208"/>
    </location>
</feature>
<dbReference type="Proteomes" id="UP001589535">
    <property type="component" value="Unassembled WGS sequence"/>
</dbReference>
<dbReference type="RefSeq" id="WP_378194652.1">
    <property type="nucleotide sequence ID" value="NZ_JBHMBK010000012.1"/>
</dbReference>
<evidence type="ECO:0000313" key="2">
    <source>
        <dbReference type="EMBL" id="MFB9686069.1"/>
    </source>
</evidence>
<reference evidence="2 3" key="1">
    <citation type="submission" date="2024-09" db="EMBL/GenBank/DDBJ databases">
        <authorList>
            <person name="Sun Q."/>
            <person name="Mori K."/>
        </authorList>
    </citation>
    <scope>NUCLEOTIDE SEQUENCE [LARGE SCALE GENOMIC DNA]</scope>
    <source>
        <strain evidence="2 3">JCM 13852</strain>
    </source>
</reference>
<accession>A0ABV5U3U5</accession>
<keyword evidence="1" id="KW-1133">Transmembrane helix</keyword>
<protein>
    <submittedName>
        <fullName evidence="2">Uncharacterized protein</fullName>
    </submittedName>
</protein>
<evidence type="ECO:0000256" key="1">
    <source>
        <dbReference type="SAM" id="Phobius"/>
    </source>
</evidence>
<name>A0ABV5U3U5_9PSEU</name>
<keyword evidence="1" id="KW-0812">Transmembrane</keyword>